<feature type="transmembrane region" description="Helical" evidence="1">
    <location>
        <begin position="259"/>
        <end position="276"/>
    </location>
</feature>
<feature type="transmembrane region" description="Helical" evidence="1">
    <location>
        <begin position="236"/>
        <end position="253"/>
    </location>
</feature>
<organism evidence="2 3">
    <name type="scientific">Neorhodopirellula lusitana</name>
    <dbReference type="NCBI Taxonomy" id="445327"/>
    <lineage>
        <taxon>Bacteria</taxon>
        <taxon>Pseudomonadati</taxon>
        <taxon>Planctomycetota</taxon>
        <taxon>Planctomycetia</taxon>
        <taxon>Pirellulales</taxon>
        <taxon>Pirellulaceae</taxon>
        <taxon>Neorhodopirellula</taxon>
    </lineage>
</organism>
<keyword evidence="1" id="KW-1133">Transmembrane helix</keyword>
<feature type="transmembrane region" description="Helical" evidence="1">
    <location>
        <begin position="47"/>
        <end position="69"/>
    </location>
</feature>
<keyword evidence="3" id="KW-1185">Reference proteome</keyword>
<feature type="transmembrane region" description="Helical" evidence="1">
    <location>
        <begin position="75"/>
        <end position="94"/>
    </location>
</feature>
<evidence type="ECO:0000256" key="1">
    <source>
        <dbReference type="SAM" id="Phobius"/>
    </source>
</evidence>
<evidence type="ECO:0008006" key="4">
    <source>
        <dbReference type="Google" id="ProtNLM"/>
    </source>
</evidence>
<proteinExistence type="predicted"/>
<name>A0ABY1QNC7_9BACT</name>
<protein>
    <recommendedName>
        <fullName evidence="4">YcxB-like protein domain-containing protein</fullName>
    </recommendedName>
</protein>
<evidence type="ECO:0000313" key="3">
    <source>
        <dbReference type="Proteomes" id="UP001158067"/>
    </source>
</evidence>
<sequence>MPSVNPYQAASPVIDDRKNLAFDSVIESSDYAALLPHRDLEAILIKILFGLLVFMSVVFAAMIIMALVLRGWHESLIPVAILTVVMMTGTAYLVRYTRAGQRSRGKLKHNPDLLSVARGELTELGIAFYDGTRQHWFGPQYLVNTVVSDVGVRVYVDQNPYRYLALTSRMFDSYSVKVAERLRQHWCDQAAHATDPGVPAGLDAWTALNPMPEDAIAFVGTVTMTQPMRTPEVRKIAIIESISILGMILIGVICNGADLFWFGYAAIAYALFALYFNAKRWWQYFHGTSVNAWNQRGWISLTELAILMGSRGVRMPLREVGNYVDHGSTLEIATSEGGTFFIARDHVASDADWTQMVHGCRAIVKHEQLSR</sequence>
<dbReference type="EMBL" id="FXUG01000018">
    <property type="protein sequence ID" value="SMP74682.1"/>
    <property type="molecule type" value="Genomic_DNA"/>
</dbReference>
<comment type="caution">
    <text evidence="2">The sequence shown here is derived from an EMBL/GenBank/DDBJ whole genome shotgun (WGS) entry which is preliminary data.</text>
</comment>
<reference evidence="2 3" key="1">
    <citation type="submission" date="2017-05" db="EMBL/GenBank/DDBJ databases">
        <authorList>
            <person name="Varghese N."/>
            <person name="Submissions S."/>
        </authorList>
    </citation>
    <scope>NUCLEOTIDE SEQUENCE [LARGE SCALE GENOMIC DNA]</scope>
    <source>
        <strain evidence="2 3">DSM 25457</strain>
    </source>
</reference>
<keyword evidence="1" id="KW-0472">Membrane</keyword>
<accession>A0ABY1QNC7</accession>
<gene>
    <name evidence="2" type="ORF">SAMN06265222_1189</name>
</gene>
<keyword evidence="1" id="KW-0812">Transmembrane</keyword>
<dbReference type="RefSeq" id="WP_283434919.1">
    <property type="nucleotide sequence ID" value="NZ_FXUG01000018.1"/>
</dbReference>
<evidence type="ECO:0000313" key="2">
    <source>
        <dbReference type="EMBL" id="SMP74682.1"/>
    </source>
</evidence>
<dbReference type="Proteomes" id="UP001158067">
    <property type="component" value="Unassembled WGS sequence"/>
</dbReference>